<keyword evidence="1" id="KW-0175">Coiled coil</keyword>
<accession>A0A2R6NFS1</accession>
<keyword evidence="3" id="KW-1185">Reference proteome</keyword>
<dbReference type="AlphaFoldDB" id="A0A2R6NFS1"/>
<dbReference type="Proteomes" id="UP000186601">
    <property type="component" value="Unassembled WGS sequence"/>
</dbReference>
<evidence type="ECO:0000313" key="3">
    <source>
        <dbReference type="Proteomes" id="UP000186601"/>
    </source>
</evidence>
<organism evidence="2 3">
    <name type="scientific">Hermanssonia centrifuga</name>
    <dbReference type="NCBI Taxonomy" id="98765"/>
    <lineage>
        <taxon>Eukaryota</taxon>
        <taxon>Fungi</taxon>
        <taxon>Dikarya</taxon>
        <taxon>Basidiomycota</taxon>
        <taxon>Agaricomycotina</taxon>
        <taxon>Agaricomycetes</taxon>
        <taxon>Polyporales</taxon>
        <taxon>Meruliaceae</taxon>
        <taxon>Hermanssonia</taxon>
    </lineage>
</organism>
<name>A0A2R6NFS1_9APHY</name>
<evidence type="ECO:0000256" key="1">
    <source>
        <dbReference type="SAM" id="Coils"/>
    </source>
</evidence>
<dbReference type="Gene3D" id="2.60.120.620">
    <property type="entry name" value="q2cbj1_9rhob like domain"/>
    <property type="match status" value="1"/>
</dbReference>
<gene>
    <name evidence="2" type="ORF">PHLCEN_2v12954</name>
</gene>
<feature type="coiled-coil region" evidence="1">
    <location>
        <begin position="305"/>
        <end position="332"/>
    </location>
</feature>
<proteinExistence type="predicted"/>
<comment type="caution">
    <text evidence="2">The sequence shown here is derived from an EMBL/GenBank/DDBJ whole genome shotgun (WGS) entry which is preliminary data.</text>
</comment>
<sequence length="339" mass="38301">MDQLTFLDSLLRTTAEQIDFFLENGYVVIKQAFTKEKADAFTKNMWVRLGMDPNDKSTWNQERVHMPPINREKVATFAPKAWEAIKELLGGEDRIDEQASTWGDSFIVNFGTPALEGAPTVEPPNLDNWHVDGDFFIHFLDSPEQALLVIPIFSDIKPRGGGTYIAPDGIDMIAQYLASHPEGVIAENLSLRPSTTTAANPRESPGYWSHLEEVKKCQKFVEVTGEVGDVVLLHPLMLHSASKNNLREPRVITNPPVGLRKPFNLCREDPRDYSLVEKKTLKALGVEKFEFKPTTERRSVVPQRVLRERAMLEAERKRLEQLELENITLITNSVPIAVA</sequence>
<dbReference type="EMBL" id="MLYV02001294">
    <property type="protein sequence ID" value="PSR71108.1"/>
    <property type="molecule type" value="Genomic_DNA"/>
</dbReference>
<evidence type="ECO:0000313" key="2">
    <source>
        <dbReference type="EMBL" id="PSR71108.1"/>
    </source>
</evidence>
<reference evidence="2 3" key="1">
    <citation type="submission" date="2018-02" db="EMBL/GenBank/DDBJ databases">
        <title>Genome sequence of the basidiomycete white-rot fungus Phlebia centrifuga.</title>
        <authorList>
            <person name="Granchi Z."/>
            <person name="Peng M."/>
            <person name="de Vries R.P."/>
            <person name="Hilden K."/>
            <person name="Makela M.R."/>
            <person name="Grigoriev I."/>
            <person name="Riley R."/>
        </authorList>
    </citation>
    <scope>NUCLEOTIDE SEQUENCE [LARGE SCALE GENOMIC DNA]</scope>
    <source>
        <strain evidence="2 3">FBCC195</strain>
    </source>
</reference>
<dbReference type="OrthoDB" id="4664297at2759"/>
<dbReference type="SUPFAM" id="SSF51197">
    <property type="entry name" value="Clavaminate synthase-like"/>
    <property type="match status" value="1"/>
</dbReference>
<protein>
    <submittedName>
        <fullName evidence="2">Uncharacterized protein</fullName>
    </submittedName>
</protein>